<protein>
    <recommendedName>
        <fullName evidence="3">Receptor-like kinase</fullName>
    </recommendedName>
</protein>
<evidence type="ECO:0000313" key="2">
    <source>
        <dbReference type="Proteomes" id="UP000242715"/>
    </source>
</evidence>
<accession>A0A2Z6NSA7</accession>
<sequence>MREFGWGCGGVAWLWRRQLWEEEMVAECRGLLSNIVLQTTEADKWVWRHDPDGGYTVRGAYNLLTRTDMVVEDDPTDLIWHKQVPTNVSILA</sequence>
<reference evidence="2" key="1">
    <citation type="journal article" date="2017" name="Front. Plant Sci.">
        <title>Climate Clever Clovers: New Paradigm to Reduce the Environmental Footprint of Ruminants by Breeding Low Methanogenic Forages Utilizing Haplotype Variation.</title>
        <authorList>
            <person name="Kaur P."/>
            <person name="Appels R."/>
            <person name="Bayer P.E."/>
            <person name="Keeble-Gagnere G."/>
            <person name="Wang J."/>
            <person name="Hirakawa H."/>
            <person name="Shirasawa K."/>
            <person name="Vercoe P."/>
            <person name="Stefanova K."/>
            <person name="Durmic Z."/>
            <person name="Nichols P."/>
            <person name="Revell C."/>
            <person name="Isobe S.N."/>
            <person name="Edwards D."/>
            <person name="Erskine W."/>
        </authorList>
    </citation>
    <scope>NUCLEOTIDE SEQUENCE [LARGE SCALE GENOMIC DNA]</scope>
    <source>
        <strain evidence="2">cv. Daliak</strain>
    </source>
</reference>
<gene>
    <name evidence="1" type="ORF">TSUD_192040</name>
</gene>
<dbReference type="EMBL" id="DF974280">
    <property type="protein sequence ID" value="GAU47078.1"/>
    <property type="molecule type" value="Genomic_DNA"/>
</dbReference>
<evidence type="ECO:0000313" key="1">
    <source>
        <dbReference type="EMBL" id="GAU47078.1"/>
    </source>
</evidence>
<organism evidence="1 2">
    <name type="scientific">Trifolium subterraneum</name>
    <name type="common">Subterranean clover</name>
    <dbReference type="NCBI Taxonomy" id="3900"/>
    <lineage>
        <taxon>Eukaryota</taxon>
        <taxon>Viridiplantae</taxon>
        <taxon>Streptophyta</taxon>
        <taxon>Embryophyta</taxon>
        <taxon>Tracheophyta</taxon>
        <taxon>Spermatophyta</taxon>
        <taxon>Magnoliopsida</taxon>
        <taxon>eudicotyledons</taxon>
        <taxon>Gunneridae</taxon>
        <taxon>Pentapetalae</taxon>
        <taxon>rosids</taxon>
        <taxon>fabids</taxon>
        <taxon>Fabales</taxon>
        <taxon>Fabaceae</taxon>
        <taxon>Papilionoideae</taxon>
        <taxon>50 kb inversion clade</taxon>
        <taxon>NPAAA clade</taxon>
        <taxon>Hologalegina</taxon>
        <taxon>IRL clade</taxon>
        <taxon>Trifolieae</taxon>
        <taxon>Trifolium</taxon>
    </lineage>
</organism>
<dbReference type="AlphaFoldDB" id="A0A2Z6NSA7"/>
<keyword evidence="2" id="KW-1185">Reference proteome</keyword>
<dbReference type="Proteomes" id="UP000242715">
    <property type="component" value="Unassembled WGS sequence"/>
</dbReference>
<proteinExistence type="predicted"/>
<name>A0A2Z6NSA7_TRISU</name>
<dbReference type="PANTHER" id="PTHR36617:SF5">
    <property type="entry name" value="OS05G0421675 PROTEIN"/>
    <property type="match status" value="1"/>
</dbReference>
<evidence type="ECO:0008006" key="3">
    <source>
        <dbReference type="Google" id="ProtNLM"/>
    </source>
</evidence>
<dbReference type="PANTHER" id="PTHR36617">
    <property type="entry name" value="PROTEIN, PUTATIVE-RELATED"/>
    <property type="match status" value="1"/>
</dbReference>